<protein>
    <recommendedName>
        <fullName evidence="1">Cystatin domain-containing protein</fullName>
    </recommendedName>
</protein>
<name>W2ST29_NECAM</name>
<dbReference type="Proteomes" id="UP000053676">
    <property type="component" value="Unassembled WGS sequence"/>
</dbReference>
<evidence type="ECO:0000313" key="3">
    <source>
        <dbReference type="Proteomes" id="UP000053676"/>
    </source>
</evidence>
<dbReference type="AlphaFoldDB" id="W2ST29"/>
<feature type="domain" description="Cystatin" evidence="1">
    <location>
        <begin position="23"/>
        <end position="58"/>
    </location>
</feature>
<dbReference type="Gene3D" id="3.10.450.10">
    <property type="match status" value="1"/>
</dbReference>
<evidence type="ECO:0000259" key="1">
    <source>
        <dbReference type="Pfam" id="PF00031"/>
    </source>
</evidence>
<dbReference type="GeneID" id="25353774"/>
<dbReference type="KEGG" id="nai:NECAME_13746"/>
<reference evidence="3" key="1">
    <citation type="journal article" date="2014" name="Nat. Genet.">
        <title>Genome of the human hookworm Necator americanus.</title>
        <authorList>
            <person name="Tang Y.T."/>
            <person name="Gao X."/>
            <person name="Rosa B.A."/>
            <person name="Abubucker S."/>
            <person name="Hallsworth-Pepin K."/>
            <person name="Martin J."/>
            <person name="Tyagi R."/>
            <person name="Heizer E."/>
            <person name="Zhang X."/>
            <person name="Bhonagiri-Palsikar V."/>
            <person name="Minx P."/>
            <person name="Warren W.C."/>
            <person name="Wang Q."/>
            <person name="Zhan B."/>
            <person name="Hotez P.J."/>
            <person name="Sternberg P.W."/>
            <person name="Dougall A."/>
            <person name="Gaze S.T."/>
            <person name="Mulvenna J."/>
            <person name="Sotillo J."/>
            <person name="Ranganathan S."/>
            <person name="Rabelo E.M."/>
            <person name="Wilson R.K."/>
            <person name="Felgner P.L."/>
            <person name="Bethony J."/>
            <person name="Hawdon J.M."/>
            <person name="Gasser R.B."/>
            <person name="Loukas A."/>
            <person name="Mitreva M."/>
        </authorList>
    </citation>
    <scope>NUCLEOTIDE SEQUENCE [LARGE SCALE GENOMIC DNA]</scope>
</reference>
<feature type="non-terminal residue" evidence="2">
    <location>
        <position position="59"/>
    </location>
</feature>
<sequence length="59" mass="6612">MEIIQKKAWNALESVDGTISNDGEYHLIPIKVVKAQTQVVAGIRYMLEVIYGESTCKKT</sequence>
<dbReference type="CDD" id="cd00042">
    <property type="entry name" value="CY"/>
    <property type="match status" value="1"/>
</dbReference>
<keyword evidence="3" id="KW-1185">Reference proteome</keyword>
<dbReference type="SUPFAM" id="SSF54403">
    <property type="entry name" value="Cystatin/monellin"/>
    <property type="match status" value="1"/>
</dbReference>
<dbReference type="InterPro" id="IPR000010">
    <property type="entry name" value="Cystatin_dom"/>
</dbReference>
<proteinExistence type="predicted"/>
<dbReference type="GO" id="GO:0004869">
    <property type="term" value="F:cysteine-type endopeptidase inhibitor activity"/>
    <property type="evidence" value="ECO:0007669"/>
    <property type="project" value="InterPro"/>
</dbReference>
<organism evidence="2 3">
    <name type="scientific">Necator americanus</name>
    <name type="common">Human hookworm</name>
    <dbReference type="NCBI Taxonomy" id="51031"/>
    <lineage>
        <taxon>Eukaryota</taxon>
        <taxon>Metazoa</taxon>
        <taxon>Ecdysozoa</taxon>
        <taxon>Nematoda</taxon>
        <taxon>Chromadorea</taxon>
        <taxon>Rhabditida</taxon>
        <taxon>Rhabditina</taxon>
        <taxon>Rhabditomorpha</taxon>
        <taxon>Strongyloidea</taxon>
        <taxon>Ancylostomatidae</taxon>
        <taxon>Bunostominae</taxon>
        <taxon>Necator</taxon>
    </lineage>
</organism>
<evidence type="ECO:0000313" key="2">
    <source>
        <dbReference type="EMBL" id="ETN72755.1"/>
    </source>
</evidence>
<dbReference type="Pfam" id="PF00031">
    <property type="entry name" value="Cystatin"/>
    <property type="match status" value="1"/>
</dbReference>
<dbReference type="EMBL" id="KI663026">
    <property type="protein sequence ID" value="ETN72755.1"/>
    <property type="molecule type" value="Genomic_DNA"/>
</dbReference>
<gene>
    <name evidence="2" type="ORF">NECAME_13746</name>
</gene>
<dbReference type="OrthoDB" id="110606at2759"/>
<dbReference type="CTD" id="25353774"/>
<dbReference type="InterPro" id="IPR046350">
    <property type="entry name" value="Cystatin_sf"/>
</dbReference>
<accession>W2ST29</accession>